<dbReference type="KEGG" id="pfaa:MM59RIKEN_21980"/>
<accession>A0A810Q9F7</accession>
<evidence type="ECO:0000313" key="3">
    <source>
        <dbReference type="Proteomes" id="UP000679848"/>
    </source>
</evidence>
<dbReference type="Gene3D" id="3.30.360.10">
    <property type="entry name" value="Dihydrodipicolinate Reductase, domain 2"/>
    <property type="match status" value="1"/>
</dbReference>
<name>A0A810Q9F7_9FIRM</name>
<dbReference type="RefSeq" id="WP_187029749.1">
    <property type="nucleotide sequence ID" value="NZ_AP023420.1"/>
</dbReference>
<dbReference type="InterPro" id="IPR005097">
    <property type="entry name" value="Sacchrp_dh_NADP-bd"/>
</dbReference>
<reference evidence="2" key="1">
    <citation type="submission" date="2020-09" db="EMBL/GenBank/DDBJ databases">
        <title>New species isolated from human feces.</title>
        <authorList>
            <person name="Kitahara M."/>
            <person name="Shigeno Y."/>
            <person name="Shime M."/>
            <person name="Matsumoto Y."/>
            <person name="Nakamura S."/>
            <person name="Motooka D."/>
            <person name="Fukuoka S."/>
            <person name="Nishikawa H."/>
            <person name="Benno Y."/>
        </authorList>
    </citation>
    <scope>NUCLEOTIDE SEQUENCE</scope>
    <source>
        <strain evidence="2">MM59</strain>
    </source>
</reference>
<gene>
    <name evidence="2" type="ORF">MM59RIKEN_21980</name>
</gene>
<evidence type="ECO:0000259" key="1">
    <source>
        <dbReference type="Pfam" id="PF03435"/>
    </source>
</evidence>
<dbReference type="Pfam" id="PF03435">
    <property type="entry name" value="Sacchrp_dh_NADP"/>
    <property type="match status" value="1"/>
</dbReference>
<dbReference type="EMBL" id="AP023420">
    <property type="protein sequence ID" value="BCK84879.1"/>
    <property type="molecule type" value="Genomic_DNA"/>
</dbReference>
<dbReference type="Proteomes" id="UP000679848">
    <property type="component" value="Chromosome"/>
</dbReference>
<dbReference type="SUPFAM" id="SSF51735">
    <property type="entry name" value="NAD(P)-binding Rossmann-fold domains"/>
    <property type="match status" value="1"/>
</dbReference>
<organism evidence="2 3">
    <name type="scientific">Pusillibacter faecalis</name>
    <dbReference type="NCBI Taxonomy" id="2714358"/>
    <lineage>
        <taxon>Bacteria</taxon>
        <taxon>Bacillati</taxon>
        <taxon>Bacillota</taxon>
        <taxon>Clostridia</taxon>
        <taxon>Eubacteriales</taxon>
        <taxon>Oscillospiraceae</taxon>
        <taxon>Pusillibacter</taxon>
    </lineage>
</organism>
<protein>
    <submittedName>
        <fullName evidence="2">Saccharopine dehydrogenase</fullName>
    </submittedName>
</protein>
<proteinExistence type="predicted"/>
<evidence type="ECO:0000313" key="2">
    <source>
        <dbReference type="EMBL" id="BCK84879.1"/>
    </source>
</evidence>
<dbReference type="AlphaFoldDB" id="A0A810Q9F7"/>
<keyword evidence="3" id="KW-1185">Reference proteome</keyword>
<dbReference type="InterPro" id="IPR036291">
    <property type="entry name" value="NAD(P)-bd_dom_sf"/>
</dbReference>
<feature type="domain" description="Saccharopine dehydrogenase NADP binding" evidence="1">
    <location>
        <begin position="4"/>
        <end position="137"/>
    </location>
</feature>
<sequence>MKKVMVCGCGAQGSTICRRLDEEPNIEEVVCADYNLAAAEAVCKLMKKGTPKQVNAAHVDEIAKAAEGCELIVNVMPLEFGVNVMQAALQIKACYQDLSACENVVEGFPEYDTWLEGIRYMYTEYGRRFAENGTTAIIGTGSAPGVMCVMARKAVNELDECDTIACMVYEGTRTKRFIPFFWSPEVALCDMEEDAYAFENCQQIRTKPFSRPIKRNWPECGREVTLVEHAHDEPVYIGFNREKYFKGCKNAYFKYGGTGIEFSEGLYKAGLLHHTPEEFEGHEIVPFDWVLKHIPMPPKDPEVIKAIIDEGIVEDNGAFVCEAYGKKDGKDIMVDLHVSSPGLEEAYERAKMTGEMYLTGQGAFLYTKLLVNDMVPQKGLISSDMLDDQQVEQYIAWANDLGITYTIDIKEGCKFDG</sequence>
<dbReference type="Gene3D" id="3.40.50.720">
    <property type="entry name" value="NAD(P)-binding Rossmann-like Domain"/>
    <property type="match status" value="1"/>
</dbReference>
<dbReference type="PANTHER" id="PTHR43796:SF2">
    <property type="entry name" value="CARBOXYNORSPERMIDINE SYNTHASE"/>
    <property type="match status" value="1"/>
</dbReference>
<dbReference type="PANTHER" id="PTHR43796">
    <property type="entry name" value="CARBOXYNORSPERMIDINE SYNTHASE"/>
    <property type="match status" value="1"/>
</dbReference>